<gene>
    <name evidence="1" type="ORF">H0A36_27955</name>
</gene>
<organism evidence="1 2">
    <name type="scientific">Spartinivicinus marinus</name>
    <dbReference type="NCBI Taxonomy" id="2994442"/>
    <lineage>
        <taxon>Bacteria</taxon>
        <taxon>Pseudomonadati</taxon>
        <taxon>Pseudomonadota</taxon>
        <taxon>Gammaproteobacteria</taxon>
        <taxon>Oceanospirillales</taxon>
        <taxon>Zooshikellaceae</taxon>
        <taxon>Spartinivicinus</taxon>
    </lineage>
</organism>
<dbReference type="Proteomes" id="UP000569732">
    <property type="component" value="Unassembled WGS sequence"/>
</dbReference>
<sequence length="162" mass="18476">MGALISDCQQYRYWLTRTCDTVHPEKSSVLFVMLNPSTADAEVDDPTIRRCKGFAKKWNFKGLTVANLYALRSTSPKHLWQHTDPVGSDNDYWLKKLAVEHTEVVCAWGANAKPERVNQFIKMMTNADIRLWCLGATKTGAPRHPLYVKADQPLVEFNEVHL</sequence>
<protein>
    <submittedName>
        <fullName evidence="1">DUF1643 domain-containing protein</fullName>
    </submittedName>
</protein>
<proteinExistence type="predicted"/>
<name>A0A853IIF4_9GAMM</name>
<evidence type="ECO:0000313" key="2">
    <source>
        <dbReference type="Proteomes" id="UP000569732"/>
    </source>
</evidence>
<dbReference type="EMBL" id="JACCKB010000164">
    <property type="protein sequence ID" value="NYZ69851.1"/>
    <property type="molecule type" value="Genomic_DNA"/>
</dbReference>
<accession>A0A853IIF4</accession>
<keyword evidence="2" id="KW-1185">Reference proteome</keyword>
<dbReference type="AlphaFoldDB" id="A0A853IIF4"/>
<dbReference type="Pfam" id="PF07799">
    <property type="entry name" value="DUF1643"/>
    <property type="match status" value="1"/>
</dbReference>
<reference evidence="1 2" key="1">
    <citation type="submission" date="2020-07" db="EMBL/GenBank/DDBJ databases">
        <title>Endozoicomonas sp. nov., isolated from sediment.</title>
        <authorList>
            <person name="Gu T."/>
        </authorList>
    </citation>
    <scope>NUCLEOTIDE SEQUENCE [LARGE SCALE GENOMIC DNA]</scope>
    <source>
        <strain evidence="1 2">SM1973</strain>
    </source>
</reference>
<dbReference type="InterPro" id="IPR012441">
    <property type="entry name" value="DUF1643"/>
</dbReference>
<comment type="caution">
    <text evidence="1">The sequence shown here is derived from an EMBL/GenBank/DDBJ whole genome shotgun (WGS) entry which is preliminary data.</text>
</comment>
<evidence type="ECO:0000313" key="1">
    <source>
        <dbReference type="EMBL" id="NYZ69851.1"/>
    </source>
</evidence>